<dbReference type="KEGG" id="mhz:Metho_2710"/>
<protein>
    <submittedName>
        <fullName evidence="1">Uncharacterized protein</fullName>
    </submittedName>
</protein>
<reference evidence="2" key="1">
    <citation type="submission" date="2012-02" db="EMBL/GenBank/DDBJ databases">
        <title>Complete sequence of plasmid of Methanomethylovorans hollandica DSM 15978.</title>
        <authorList>
            <person name="Lucas S."/>
            <person name="Copeland A."/>
            <person name="Lapidus A."/>
            <person name="Glavina del Rio T."/>
            <person name="Dalin E."/>
            <person name="Tice H."/>
            <person name="Bruce D."/>
            <person name="Goodwin L."/>
            <person name="Pitluck S."/>
            <person name="Peters L."/>
            <person name="Mikhailova N."/>
            <person name="Held B."/>
            <person name="Kyrpides N."/>
            <person name="Mavromatis K."/>
            <person name="Ivanova N."/>
            <person name="Brettin T."/>
            <person name="Detter J.C."/>
            <person name="Han C."/>
            <person name="Larimer F."/>
            <person name="Land M."/>
            <person name="Hauser L."/>
            <person name="Markowitz V."/>
            <person name="Cheng J.-F."/>
            <person name="Hugenholtz P."/>
            <person name="Woyke T."/>
            <person name="Wu D."/>
            <person name="Spring S."/>
            <person name="Schroeder M."/>
            <person name="Brambilla E."/>
            <person name="Klenk H.-P."/>
            <person name="Eisen J.A."/>
        </authorList>
    </citation>
    <scope>NUCLEOTIDE SEQUENCE [LARGE SCALE GENOMIC DNA]</scope>
    <source>
        <strain evidence="2">DSM 15978 / NBRC 107637 / DMS1</strain>
        <plasmid evidence="2">Plasmid pMETHO01</plasmid>
    </source>
</reference>
<dbReference type="AlphaFoldDB" id="L0L3F3"/>
<accession>L0L3F3</accession>
<proteinExistence type="predicted"/>
<keyword evidence="1" id="KW-0614">Plasmid</keyword>
<dbReference type="HOGENOM" id="CLU_2766072_0_0_2"/>
<evidence type="ECO:0000313" key="2">
    <source>
        <dbReference type="Proteomes" id="UP000010866"/>
    </source>
</evidence>
<sequence length="69" mass="7530">MPLLVLVIISGVMSVSLDILTSFILGDIMTTITTTTAVINATKFASTLLRARDAVLTSNVNDMYENYQF</sequence>
<geneLocation type="plasmid" evidence="1 2">
    <name>pMETHO01</name>
</geneLocation>
<keyword evidence="2" id="KW-1185">Reference proteome</keyword>
<name>L0L3F3_METHD</name>
<dbReference type="EMBL" id="CP003363">
    <property type="protein sequence ID" value="AGB50839.1"/>
    <property type="molecule type" value="Genomic_DNA"/>
</dbReference>
<evidence type="ECO:0000313" key="1">
    <source>
        <dbReference type="EMBL" id="AGB50839.1"/>
    </source>
</evidence>
<organism evidence="1 2">
    <name type="scientific">Methanomethylovorans hollandica (strain DSM 15978 / NBRC 107637 / DMS1)</name>
    <dbReference type="NCBI Taxonomy" id="867904"/>
    <lineage>
        <taxon>Archaea</taxon>
        <taxon>Methanobacteriati</taxon>
        <taxon>Methanobacteriota</taxon>
        <taxon>Stenosarchaea group</taxon>
        <taxon>Methanomicrobia</taxon>
        <taxon>Methanosarcinales</taxon>
        <taxon>Methanosarcinaceae</taxon>
        <taxon>Methanomethylovorans</taxon>
    </lineage>
</organism>
<gene>
    <name evidence="1" type="ordered locus">Metho_2710</name>
</gene>
<dbReference type="Proteomes" id="UP000010866">
    <property type="component" value="Plasmid pMETHO01"/>
</dbReference>